<dbReference type="InterPro" id="IPR036938">
    <property type="entry name" value="PAP2/HPO_sf"/>
</dbReference>
<keyword evidence="10" id="KW-1185">Reference proteome</keyword>
<sequence length="201" mass="21124">MNLDTRLFLTVNDFAKATAWLHGAVFGYATYGIALFAALLLAGWWSARRQADPARMAAALWAPLGMLLALGLNQPLSAAVGEPRPYSALSGILVLAHPNIDPSFPSDHAVMAGAVTAGGFLVNRTLGWIGTVAALLMAFSRVYIAAHYPQDVLAGLLLGAAVVLLGFLLLRRTLVGLVDRAEHTPLRPVLTAAGDRASAAD</sequence>
<evidence type="ECO:0000256" key="4">
    <source>
        <dbReference type="ARBA" id="ARBA00022801"/>
    </source>
</evidence>
<accession>A0ABY7BCB2</accession>
<keyword evidence="3 7" id="KW-0812">Transmembrane</keyword>
<feature type="domain" description="Phosphatidic acid phosphatase type 2/haloperoxidase" evidence="8">
    <location>
        <begin position="54"/>
        <end position="167"/>
    </location>
</feature>
<proteinExistence type="predicted"/>
<dbReference type="Pfam" id="PF01569">
    <property type="entry name" value="PAP2"/>
    <property type="match status" value="1"/>
</dbReference>
<evidence type="ECO:0000313" key="9">
    <source>
        <dbReference type="EMBL" id="WAL69288.1"/>
    </source>
</evidence>
<organism evidence="9 10">
    <name type="scientific">Amycolatopsis cynarae</name>
    <dbReference type="NCBI Taxonomy" id="2995223"/>
    <lineage>
        <taxon>Bacteria</taxon>
        <taxon>Bacillati</taxon>
        <taxon>Actinomycetota</taxon>
        <taxon>Actinomycetes</taxon>
        <taxon>Pseudonocardiales</taxon>
        <taxon>Pseudonocardiaceae</taxon>
        <taxon>Amycolatopsis</taxon>
    </lineage>
</organism>
<evidence type="ECO:0000256" key="2">
    <source>
        <dbReference type="ARBA" id="ARBA00022475"/>
    </source>
</evidence>
<dbReference type="RefSeq" id="WP_268759375.1">
    <property type="nucleotide sequence ID" value="NZ_CP113836.1"/>
</dbReference>
<dbReference type="SMART" id="SM00014">
    <property type="entry name" value="acidPPc"/>
    <property type="match status" value="1"/>
</dbReference>
<protein>
    <submittedName>
        <fullName evidence="9">Phosphatase PAP2 family protein</fullName>
    </submittedName>
</protein>
<evidence type="ECO:0000259" key="8">
    <source>
        <dbReference type="SMART" id="SM00014"/>
    </source>
</evidence>
<feature type="transmembrane region" description="Helical" evidence="7">
    <location>
        <begin position="20"/>
        <end position="45"/>
    </location>
</feature>
<evidence type="ECO:0000256" key="6">
    <source>
        <dbReference type="ARBA" id="ARBA00023136"/>
    </source>
</evidence>
<gene>
    <name evidence="9" type="ORF">ORV05_16445</name>
</gene>
<keyword evidence="5 7" id="KW-1133">Transmembrane helix</keyword>
<dbReference type="Proteomes" id="UP001163203">
    <property type="component" value="Chromosome"/>
</dbReference>
<dbReference type="PANTHER" id="PTHR14969">
    <property type="entry name" value="SPHINGOSINE-1-PHOSPHATE PHOSPHOHYDROLASE"/>
    <property type="match status" value="1"/>
</dbReference>
<feature type="transmembrane region" description="Helical" evidence="7">
    <location>
        <begin position="126"/>
        <end position="146"/>
    </location>
</feature>
<keyword evidence="4" id="KW-0378">Hydrolase</keyword>
<keyword evidence="6 7" id="KW-0472">Membrane</keyword>
<name>A0ABY7BCB2_9PSEU</name>
<evidence type="ECO:0000256" key="1">
    <source>
        <dbReference type="ARBA" id="ARBA00004651"/>
    </source>
</evidence>
<evidence type="ECO:0000256" key="5">
    <source>
        <dbReference type="ARBA" id="ARBA00022989"/>
    </source>
</evidence>
<dbReference type="PANTHER" id="PTHR14969:SF62">
    <property type="entry name" value="DECAPRENYLPHOSPHORYL-5-PHOSPHORIBOSE PHOSPHATASE RV3807C-RELATED"/>
    <property type="match status" value="1"/>
</dbReference>
<keyword evidence="2" id="KW-1003">Cell membrane</keyword>
<dbReference type="Gene3D" id="1.20.144.10">
    <property type="entry name" value="Phosphatidic acid phosphatase type 2/haloperoxidase"/>
    <property type="match status" value="1"/>
</dbReference>
<feature type="transmembrane region" description="Helical" evidence="7">
    <location>
        <begin position="152"/>
        <end position="170"/>
    </location>
</feature>
<evidence type="ECO:0000313" key="10">
    <source>
        <dbReference type="Proteomes" id="UP001163203"/>
    </source>
</evidence>
<comment type="subcellular location">
    <subcellularLocation>
        <location evidence="1">Cell membrane</location>
        <topology evidence="1">Multi-pass membrane protein</topology>
    </subcellularLocation>
</comment>
<evidence type="ECO:0000256" key="3">
    <source>
        <dbReference type="ARBA" id="ARBA00022692"/>
    </source>
</evidence>
<evidence type="ECO:0000256" key="7">
    <source>
        <dbReference type="SAM" id="Phobius"/>
    </source>
</evidence>
<dbReference type="SUPFAM" id="SSF48317">
    <property type="entry name" value="Acid phosphatase/Vanadium-dependent haloperoxidase"/>
    <property type="match status" value="1"/>
</dbReference>
<reference evidence="9" key="1">
    <citation type="submission" date="2022-11" db="EMBL/GenBank/DDBJ databases">
        <authorList>
            <person name="Mo P."/>
        </authorList>
    </citation>
    <scope>NUCLEOTIDE SEQUENCE</scope>
    <source>
        <strain evidence="9">HUAS 11-8</strain>
    </source>
</reference>
<dbReference type="InterPro" id="IPR000326">
    <property type="entry name" value="PAP2/HPO"/>
</dbReference>
<dbReference type="EMBL" id="CP113836">
    <property type="protein sequence ID" value="WAL69288.1"/>
    <property type="molecule type" value="Genomic_DNA"/>
</dbReference>